<evidence type="ECO:0000313" key="2">
    <source>
        <dbReference type="Proteomes" id="UP000499080"/>
    </source>
</evidence>
<keyword evidence="2" id="KW-1185">Reference proteome</keyword>
<accession>A0A4Y2ETG3</accession>
<organism evidence="1 2">
    <name type="scientific">Araneus ventricosus</name>
    <name type="common">Orbweaver spider</name>
    <name type="synonym">Epeira ventricosa</name>
    <dbReference type="NCBI Taxonomy" id="182803"/>
    <lineage>
        <taxon>Eukaryota</taxon>
        <taxon>Metazoa</taxon>
        <taxon>Ecdysozoa</taxon>
        <taxon>Arthropoda</taxon>
        <taxon>Chelicerata</taxon>
        <taxon>Arachnida</taxon>
        <taxon>Araneae</taxon>
        <taxon>Araneomorphae</taxon>
        <taxon>Entelegynae</taxon>
        <taxon>Araneoidea</taxon>
        <taxon>Araneidae</taxon>
        <taxon>Araneus</taxon>
    </lineage>
</organism>
<proteinExistence type="predicted"/>
<dbReference type="EMBL" id="BGPR01000692">
    <property type="protein sequence ID" value="GBM31807.1"/>
    <property type="molecule type" value="Genomic_DNA"/>
</dbReference>
<dbReference type="AlphaFoldDB" id="A0A4Y2ETG3"/>
<comment type="caution">
    <text evidence="1">The sequence shown here is derived from an EMBL/GenBank/DDBJ whole genome shotgun (WGS) entry which is preliminary data.</text>
</comment>
<evidence type="ECO:0000313" key="1">
    <source>
        <dbReference type="EMBL" id="GBM31807.1"/>
    </source>
</evidence>
<protein>
    <submittedName>
        <fullName evidence="1">Uncharacterized protein</fullName>
    </submittedName>
</protein>
<name>A0A4Y2ETG3_ARAVE</name>
<gene>
    <name evidence="1" type="ORF">AVEN_56910_1</name>
</gene>
<sequence length="108" mass="12400">MNILNTTTVVLKTDVFSRLFSNEDDVTIKTISPLRRVVRISAERRILRRILHNDELWDTKMLPGILIAKDERPDPGQEDRLWVTSRSRVPVDGAAIASDVRESSCREQ</sequence>
<reference evidence="1 2" key="1">
    <citation type="journal article" date="2019" name="Sci. Rep.">
        <title>Orb-weaving spider Araneus ventricosus genome elucidates the spidroin gene catalogue.</title>
        <authorList>
            <person name="Kono N."/>
            <person name="Nakamura H."/>
            <person name="Ohtoshi R."/>
            <person name="Moran D.A.P."/>
            <person name="Shinohara A."/>
            <person name="Yoshida Y."/>
            <person name="Fujiwara M."/>
            <person name="Mori M."/>
            <person name="Tomita M."/>
            <person name="Arakawa K."/>
        </authorList>
    </citation>
    <scope>NUCLEOTIDE SEQUENCE [LARGE SCALE GENOMIC DNA]</scope>
</reference>
<dbReference type="Proteomes" id="UP000499080">
    <property type="component" value="Unassembled WGS sequence"/>
</dbReference>